<gene>
    <name evidence="1" type="ORF">FAJ34_05790</name>
</gene>
<sequence>MKEKVMSENEYCRREYKRIYDSFLFSMKLFGSHPIYREKLYLNALNKIEQVSKKHLKSGLVSGRFYIFYKQEIDNVHNTMAIV</sequence>
<evidence type="ECO:0000313" key="2">
    <source>
        <dbReference type="Proteomes" id="UP000305768"/>
    </source>
</evidence>
<dbReference type="Proteomes" id="UP000305768">
    <property type="component" value="Unassembled WGS sequence"/>
</dbReference>
<accession>A0A4T2H9D7</accession>
<dbReference type="RefSeq" id="WP_105242261.1">
    <property type="nucleotide sequence ID" value="NZ_JARQOJ010000005.1"/>
</dbReference>
<protein>
    <submittedName>
        <fullName evidence="1">Uncharacterized protein</fullName>
    </submittedName>
</protein>
<comment type="caution">
    <text evidence="1">The sequence shown here is derived from an EMBL/GenBank/DDBJ whole genome shotgun (WGS) entry which is preliminary data.</text>
</comment>
<name>A0A4T2H9D7_STRSU</name>
<proteinExistence type="predicted"/>
<dbReference type="AlphaFoldDB" id="A0A4T2H9D7"/>
<reference evidence="1 2" key="1">
    <citation type="submission" date="2019-04" db="EMBL/GenBank/DDBJ databases">
        <title>Genome analysis of Streptococcus suis strain WUSS425.</title>
        <authorList>
            <person name="Chen H."/>
            <person name="Gao X."/>
            <person name="Wu Z."/>
        </authorList>
    </citation>
    <scope>NUCLEOTIDE SEQUENCE [LARGE SCALE GENOMIC DNA]</scope>
    <source>
        <strain evidence="1 2">WUSS425</strain>
    </source>
</reference>
<evidence type="ECO:0000313" key="1">
    <source>
        <dbReference type="EMBL" id="TII07867.1"/>
    </source>
</evidence>
<dbReference type="EMBL" id="SSXP01000006">
    <property type="protein sequence ID" value="TII07867.1"/>
    <property type="molecule type" value="Genomic_DNA"/>
</dbReference>
<organism evidence="1 2">
    <name type="scientific">Streptococcus suis</name>
    <dbReference type="NCBI Taxonomy" id="1307"/>
    <lineage>
        <taxon>Bacteria</taxon>
        <taxon>Bacillati</taxon>
        <taxon>Bacillota</taxon>
        <taxon>Bacilli</taxon>
        <taxon>Lactobacillales</taxon>
        <taxon>Streptococcaceae</taxon>
        <taxon>Streptococcus</taxon>
    </lineage>
</organism>